<evidence type="ECO:0000313" key="7">
    <source>
        <dbReference type="EMBL" id="CAL6096346.1"/>
    </source>
</evidence>
<dbReference type="PROSITE" id="PS51421">
    <property type="entry name" value="RAS"/>
    <property type="match status" value="1"/>
</dbReference>
<evidence type="ECO:0000256" key="1">
    <source>
        <dbReference type="ARBA" id="ARBA00022741"/>
    </source>
</evidence>
<dbReference type="EMBL" id="CATOUU010000466">
    <property type="protein sequence ID" value="CAI9930901.1"/>
    <property type="molecule type" value="Genomic_DNA"/>
</dbReference>
<evidence type="ECO:0000313" key="3">
    <source>
        <dbReference type="EMBL" id="CAI9919401.1"/>
    </source>
</evidence>
<evidence type="ECO:0000256" key="2">
    <source>
        <dbReference type="ARBA" id="ARBA00023134"/>
    </source>
</evidence>
<dbReference type="NCBIfam" id="TIGR00231">
    <property type="entry name" value="small_GTP"/>
    <property type="match status" value="1"/>
</dbReference>
<dbReference type="SMART" id="SM00173">
    <property type="entry name" value="RAS"/>
    <property type="match status" value="1"/>
</dbReference>
<proteinExistence type="predicted"/>
<gene>
    <name evidence="4" type="ORF">HINF_LOCUS18546</name>
    <name evidence="6" type="ORF">HINF_LOCUS36988</name>
    <name evidence="5" type="ORF">HINF_LOCUS4616</name>
    <name evidence="7" type="ORF">HINF_LOCUS68385</name>
    <name evidence="3" type="ORF">HINF_LOCUS7046</name>
</gene>
<evidence type="ECO:0000313" key="8">
    <source>
        <dbReference type="Proteomes" id="UP001642409"/>
    </source>
</evidence>
<dbReference type="Gene3D" id="3.40.50.300">
    <property type="entry name" value="P-loop containing nucleotide triphosphate hydrolases"/>
    <property type="match status" value="1"/>
</dbReference>
<reference evidence="4" key="1">
    <citation type="submission" date="2023-06" db="EMBL/GenBank/DDBJ databases">
        <authorList>
            <person name="Kurt Z."/>
        </authorList>
    </citation>
    <scope>NUCLEOTIDE SEQUENCE</scope>
</reference>
<organism evidence="4">
    <name type="scientific">Hexamita inflata</name>
    <dbReference type="NCBI Taxonomy" id="28002"/>
    <lineage>
        <taxon>Eukaryota</taxon>
        <taxon>Metamonada</taxon>
        <taxon>Diplomonadida</taxon>
        <taxon>Hexamitidae</taxon>
        <taxon>Hexamitinae</taxon>
        <taxon>Hexamita</taxon>
    </lineage>
</organism>
<dbReference type="AlphaFoldDB" id="A0AA86P389"/>
<evidence type="ECO:0000313" key="4">
    <source>
        <dbReference type="EMBL" id="CAI9930901.1"/>
    </source>
</evidence>
<dbReference type="PROSITE" id="PS51419">
    <property type="entry name" value="RAB"/>
    <property type="match status" value="1"/>
</dbReference>
<dbReference type="FunFam" id="3.40.50.300:FF:001447">
    <property type="entry name" value="Ras-related protein Rab-1B"/>
    <property type="match status" value="1"/>
</dbReference>
<evidence type="ECO:0000313" key="6">
    <source>
        <dbReference type="EMBL" id="CAL6037644.1"/>
    </source>
</evidence>
<name>A0AA86P389_9EUKA</name>
<dbReference type="InterPro" id="IPR027417">
    <property type="entry name" value="P-loop_NTPase"/>
</dbReference>
<evidence type="ECO:0000313" key="5">
    <source>
        <dbReference type="EMBL" id="CAL5978072.1"/>
    </source>
</evidence>
<dbReference type="EMBL" id="CAXDID020000137">
    <property type="protein sequence ID" value="CAL6037644.1"/>
    <property type="molecule type" value="Genomic_DNA"/>
</dbReference>
<accession>A0AA86P389</accession>
<dbReference type="EMBL" id="CATOUU010000171">
    <property type="protein sequence ID" value="CAI9919401.1"/>
    <property type="molecule type" value="Genomic_DNA"/>
</dbReference>
<reference evidence="5 8" key="2">
    <citation type="submission" date="2024-07" db="EMBL/GenBank/DDBJ databases">
        <authorList>
            <person name="Akdeniz Z."/>
        </authorList>
    </citation>
    <scope>NUCLEOTIDE SEQUENCE [LARGE SCALE GENOMIC DNA]</scope>
</reference>
<dbReference type="SMART" id="SM00174">
    <property type="entry name" value="RHO"/>
    <property type="match status" value="1"/>
</dbReference>
<dbReference type="PANTHER" id="PTHR47977">
    <property type="entry name" value="RAS-RELATED PROTEIN RAB"/>
    <property type="match status" value="1"/>
</dbReference>
<dbReference type="GO" id="GO:0003924">
    <property type="term" value="F:GTPase activity"/>
    <property type="evidence" value="ECO:0007669"/>
    <property type="project" value="InterPro"/>
</dbReference>
<dbReference type="SUPFAM" id="SSF52540">
    <property type="entry name" value="P-loop containing nucleoside triphosphate hydrolases"/>
    <property type="match status" value="1"/>
</dbReference>
<dbReference type="GO" id="GO:0005525">
    <property type="term" value="F:GTP binding"/>
    <property type="evidence" value="ECO:0007669"/>
    <property type="project" value="UniProtKB-KW"/>
</dbReference>
<keyword evidence="8" id="KW-1185">Reference proteome</keyword>
<keyword evidence="2" id="KW-0342">GTP-binding</keyword>
<protein>
    <submittedName>
        <fullName evidence="4">Rab28/RabF</fullName>
    </submittedName>
</protein>
<keyword evidence="1" id="KW-0547">Nucleotide-binding</keyword>
<dbReference type="InterPro" id="IPR001806">
    <property type="entry name" value="Small_GTPase"/>
</dbReference>
<dbReference type="InterPro" id="IPR050227">
    <property type="entry name" value="Rab"/>
</dbReference>
<dbReference type="InterPro" id="IPR005225">
    <property type="entry name" value="Small_GTP-bd"/>
</dbReference>
<sequence>MDESSSEGAAVKKTFKVTVLGDGSVGKSSVCNRFCKDFFAREYKQTLGLDFFSQSMNMPDKSEVVFNLFDIGGQSLQSKMLKTYAAGSDAVLLVYDLTSLESLESLVQWKKLSQLPDSCTCIMVGNKSDLATKRAVQGVHQERVALELGVKKQFNISALTGDRVQMMFVALAGLLTNQDVEKLMLEERKVVKAVVKEEDLKTASALNQQGTAIGKVQKQAYDVIKAEVAEGQNKPDVQNAPVKKRLCGGM</sequence>
<dbReference type="EMBL" id="CAXDID020000485">
    <property type="protein sequence ID" value="CAL6096346.1"/>
    <property type="molecule type" value="Genomic_DNA"/>
</dbReference>
<dbReference type="SMART" id="SM00175">
    <property type="entry name" value="RAB"/>
    <property type="match status" value="1"/>
</dbReference>
<dbReference type="Pfam" id="PF00071">
    <property type="entry name" value="Ras"/>
    <property type="match status" value="1"/>
</dbReference>
<dbReference type="EMBL" id="CAXDID020000008">
    <property type="protein sequence ID" value="CAL5978072.1"/>
    <property type="molecule type" value="Genomic_DNA"/>
</dbReference>
<comment type="caution">
    <text evidence="4">The sequence shown here is derived from an EMBL/GenBank/DDBJ whole genome shotgun (WGS) entry which is preliminary data.</text>
</comment>
<dbReference type="Proteomes" id="UP001642409">
    <property type="component" value="Unassembled WGS sequence"/>
</dbReference>
<dbReference type="PRINTS" id="PR00449">
    <property type="entry name" value="RASTRNSFRMNG"/>
</dbReference>